<evidence type="ECO:0000256" key="5">
    <source>
        <dbReference type="ARBA" id="ARBA00022475"/>
    </source>
</evidence>
<dbReference type="AlphaFoldDB" id="A0A1C3V3T2"/>
<dbReference type="GO" id="GO:0006782">
    <property type="term" value="P:protoporphyrinogen IX biosynthetic process"/>
    <property type="evidence" value="ECO:0007669"/>
    <property type="project" value="UniProtKB-UniRule"/>
</dbReference>
<dbReference type="EC" id="1.3.99.-" evidence="14"/>
<dbReference type="UniPathway" id="UPA00251">
    <property type="reaction ID" value="UER00324"/>
</dbReference>
<feature type="transmembrane region" description="Helical" evidence="14">
    <location>
        <begin position="118"/>
        <end position="140"/>
    </location>
</feature>
<evidence type="ECO:0000256" key="3">
    <source>
        <dbReference type="ARBA" id="ARBA00006501"/>
    </source>
</evidence>
<feature type="binding site" description="axial binding residue" evidence="14">
    <location>
        <position position="122"/>
    </location>
    <ligand>
        <name>heme</name>
        <dbReference type="ChEBI" id="CHEBI:30413"/>
    </ligand>
    <ligandPart>
        <name>Fe</name>
        <dbReference type="ChEBI" id="CHEBI:18248"/>
    </ligandPart>
</feature>
<protein>
    <recommendedName>
        <fullName evidence="4 14">Protoporphyrinogen IX oxidase</fullName>
        <shortName evidence="14">PPO</shortName>
        <ecNumber evidence="14">1.3.99.-</ecNumber>
    </recommendedName>
</protein>
<evidence type="ECO:0000256" key="11">
    <source>
        <dbReference type="ARBA" id="ARBA00023004"/>
    </source>
</evidence>
<comment type="similarity">
    <text evidence="3 14">Belongs to the HemJ family.</text>
</comment>
<accession>A0A1C3V3T2</accession>
<comment type="catalytic activity">
    <reaction evidence="13 14">
        <text>protoporphyrinogen IX + 3 A = protoporphyrin IX + 3 AH2</text>
        <dbReference type="Rhea" id="RHEA:62000"/>
        <dbReference type="ChEBI" id="CHEBI:13193"/>
        <dbReference type="ChEBI" id="CHEBI:17499"/>
        <dbReference type="ChEBI" id="CHEBI:57306"/>
        <dbReference type="ChEBI" id="CHEBI:57307"/>
    </reaction>
</comment>
<feature type="transmembrane region" description="Helical" evidence="14">
    <location>
        <begin position="17"/>
        <end position="35"/>
    </location>
</feature>
<evidence type="ECO:0000256" key="4">
    <source>
        <dbReference type="ARBA" id="ARBA00017504"/>
    </source>
</evidence>
<name>A0A1C3V3T2_9HYPH</name>
<comment type="pathway">
    <text evidence="2 14">Porphyrin-containing compound metabolism; protoporphyrin-IX biosynthesis; protoporphyrin-IX from protoporphyrinogen-IX: step 1/1.</text>
</comment>
<keyword evidence="11 14" id="KW-0408">Iron</keyword>
<evidence type="ECO:0000256" key="12">
    <source>
        <dbReference type="ARBA" id="ARBA00023136"/>
    </source>
</evidence>
<keyword evidence="12 14" id="KW-0472">Membrane</keyword>
<keyword evidence="16" id="KW-1185">Reference proteome</keyword>
<feature type="transmembrane region" description="Helical" evidence="14">
    <location>
        <begin position="161"/>
        <end position="178"/>
    </location>
</feature>
<dbReference type="GO" id="GO:0070818">
    <property type="term" value="F:protoporphyrinogen oxidase activity"/>
    <property type="evidence" value="ECO:0007669"/>
    <property type="project" value="UniProtKB-UniRule"/>
</dbReference>
<sequence>MEKQTDTAPGQRAGRRAYFMILAFAVLAIGLFAWHPVDLYLWIKALHIIAVISWMAGMFYLPRLFVYHTDAEPGSQQSETFKVMEQRLLRYIINPAMILTWIFGLYLAWSVYDFQGGWLHAKIGLVVLLSAVHGHFSGAVRAFARDQNKHSARYWRMMNEAPTLLMIVIVILVVVKPFA</sequence>
<comment type="function">
    <text evidence="14">Catalyzes the oxidation of protoporphyrinogen IX to protoporphyrin IX.</text>
</comment>
<dbReference type="NCBIfam" id="TIGR00701">
    <property type="entry name" value="protoporphyrinogen oxidase HemJ"/>
    <property type="match status" value="1"/>
</dbReference>
<dbReference type="EMBL" id="FMAH01000008">
    <property type="protein sequence ID" value="SCB22227.1"/>
    <property type="molecule type" value="Genomic_DNA"/>
</dbReference>
<dbReference type="GO" id="GO:0005886">
    <property type="term" value="C:plasma membrane"/>
    <property type="evidence" value="ECO:0007669"/>
    <property type="project" value="UniProtKB-SubCell"/>
</dbReference>
<evidence type="ECO:0000256" key="6">
    <source>
        <dbReference type="ARBA" id="ARBA00022617"/>
    </source>
</evidence>
<keyword evidence="10 14" id="KW-0560">Oxidoreductase</keyword>
<proteinExistence type="inferred from homology"/>
<organism evidence="15 16">
    <name type="scientific">Rhizobium miluonense</name>
    <dbReference type="NCBI Taxonomy" id="411945"/>
    <lineage>
        <taxon>Bacteria</taxon>
        <taxon>Pseudomonadati</taxon>
        <taxon>Pseudomonadota</taxon>
        <taxon>Alphaproteobacteria</taxon>
        <taxon>Hyphomicrobiales</taxon>
        <taxon>Rhizobiaceae</taxon>
        <taxon>Rhizobium/Agrobacterium group</taxon>
        <taxon>Rhizobium</taxon>
    </lineage>
</organism>
<evidence type="ECO:0000256" key="9">
    <source>
        <dbReference type="ARBA" id="ARBA00022989"/>
    </source>
</evidence>
<keyword evidence="7 14" id="KW-0812">Transmembrane</keyword>
<evidence type="ECO:0000256" key="2">
    <source>
        <dbReference type="ARBA" id="ARBA00005073"/>
    </source>
</evidence>
<dbReference type="Proteomes" id="UP000199435">
    <property type="component" value="Unassembled WGS sequence"/>
</dbReference>
<dbReference type="Pfam" id="PF03653">
    <property type="entry name" value="UPF0093"/>
    <property type="match status" value="1"/>
</dbReference>
<evidence type="ECO:0000313" key="15">
    <source>
        <dbReference type="EMBL" id="SCB22227.1"/>
    </source>
</evidence>
<dbReference type="PANTHER" id="PTHR40255">
    <property type="entry name" value="UPF0093 MEMBRANE PROTEIN SLR1790"/>
    <property type="match status" value="1"/>
</dbReference>
<feature type="binding site" description="axial binding residue" evidence="14">
    <location>
        <position position="47"/>
    </location>
    <ligand>
        <name>heme</name>
        <dbReference type="ChEBI" id="CHEBI:30413"/>
    </ligand>
    <ligandPart>
        <name>Fe</name>
        <dbReference type="ChEBI" id="CHEBI:18248"/>
    </ligandPart>
</feature>
<evidence type="ECO:0000256" key="1">
    <source>
        <dbReference type="ARBA" id="ARBA00004651"/>
    </source>
</evidence>
<feature type="transmembrane region" description="Helical" evidence="14">
    <location>
        <begin position="41"/>
        <end position="61"/>
    </location>
</feature>
<evidence type="ECO:0000313" key="16">
    <source>
        <dbReference type="Proteomes" id="UP000199435"/>
    </source>
</evidence>
<comment type="subunit">
    <text evidence="14">Homodimer.</text>
</comment>
<evidence type="ECO:0000256" key="7">
    <source>
        <dbReference type="ARBA" id="ARBA00022692"/>
    </source>
</evidence>
<keyword evidence="5 14" id="KW-1003">Cell membrane</keyword>
<reference evidence="16" key="1">
    <citation type="submission" date="2016-08" db="EMBL/GenBank/DDBJ databases">
        <authorList>
            <person name="Varghese N."/>
            <person name="Submissions Spin"/>
        </authorList>
    </citation>
    <scope>NUCLEOTIDE SEQUENCE [LARGE SCALE GENOMIC DNA]</scope>
    <source>
        <strain evidence="16">HAMBI 2971</strain>
    </source>
</reference>
<feature type="transmembrane region" description="Helical" evidence="14">
    <location>
        <begin position="91"/>
        <end position="112"/>
    </location>
</feature>
<dbReference type="STRING" id="411945.GA0061102_1008104"/>
<gene>
    <name evidence="15" type="ORF">GA0061102_1008104</name>
</gene>
<keyword evidence="8 14" id="KW-0479">Metal-binding</keyword>
<keyword evidence="9 14" id="KW-1133">Transmembrane helix</keyword>
<dbReference type="InterPro" id="IPR005265">
    <property type="entry name" value="HemJ-like"/>
</dbReference>
<dbReference type="GO" id="GO:0046872">
    <property type="term" value="F:metal ion binding"/>
    <property type="evidence" value="ECO:0007669"/>
    <property type="project" value="UniProtKB-KW"/>
</dbReference>
<keyword evidence="6 14" id="KW-0349">Heme</keyword>
<evidence type="ECO:0000256" key="13">
    <source>
        <dbReference type="ARBA" id="ARBA00048390"/>
    </source>
</evidence>
<comment type="cofactor">
    <cofactor evidence="14">
        <name>heme b</name>
        <dbReference type="ChEBI" id="CHEBI:60344"/>
    </cofactor>
    <text evidence="14">Binds 1 heme b (iron(II)-protoporphyrin IX) group per subunit.</text>
</comment>
<evidence type="ECO:0000256" key="10">
    <source>
        <dbReference type="ARBA" id="ARBA00023002"/>
    </source>
</evidence>
<dbReference type="PANTHER" id="PTHR40255:SF1">
    <property type="entry name" value="PROTOPORPHYRINOGEN IX OXIDASE"/>
    <property type="match status" value="1"/>
</dbReference>
<comment type="subcellular location">
    <subcellularLocation>
        <location evidence="1 14">Cell membrane</location>
        <topology evidence="1 14">Multi-pass membrane protein</topology>
    </subcellularLocation>
</comment>
<dbReference type="OrthoDB" id="9800824at2"/>
<dbReference type="HAMAP" id="MF_02239">
    <property type="entry name" value="HemJ"/>
    <property type="match status" value="1"/>
</dbReference>
<dbReference type="RefSeq" id="WP_092846476.1">
    <property type="nucleotide sequence ID" value="NZ_FMAH01000008.1"/>
</dbReference>
<evidence type="ECO:0000256" key="8">
    <source>
        <dbReference type="ARBA" id="ARBA00022723"/>
    </source>
</evidence>
<evidence type="ECO:0000256" key="14">
    <source>
        <dbReference type="HAMAP-Rule" id="MF_02239"/>
    </source>
</evidence>